<feature type="signal peptide" evidence="1">
    <location>
        <begin position="1"/>
        <end position="27"/>
    </location>
</feature>
<feature type="chain" id="PRO_5038895472" evidence="1">
    <location>
        <begin position="28"/>
        <end position="463"/>
    </location>
</feature>
<dbReference type="Proteomes" id="UP000271031">
    <property type="component" value="Unassembled WGS sequence"/>
</dbReference>
<dbReference type="PROSITE" id="PS51257">
    <property type="entry name" value="PROKAR_LIPOPROTEIN"/>
    <property type="match status" value="1"/>
</dbReference>
<dbReference type="EMBL" id="RHHQ01000004">
    <property type="protein sequence ID" value="RNB92035.1"/>
    <property type="molecule type" value="Genomic_DNA"/>
</dbReference>
<dbReference type="AlphaFoldDB" id="A0A3M8DWY1"/>
<dbReference type="InterPro" id="IPR006059">
    <property type="entry name" value="SBP"/>
</dbReference>
<evidence type="ECO:0000256" key="1">
    <source>
        <dbReference type="SAM" id="SignalP"/>
    </source>
</evidence>
<keyword evidence="1" id="KW-0732">Signal</keyword>
<evidence type="ECO:0000313" key="2">
    <source>
        <dbReference type="EMBL" id="RNB92035.1"/>
    </source>
</evidence>
<name>A0A3M8DWY1_9BACL</name>
<protein>
    <submittedName>
        <fullName evidence="2">Extracellular solute-binding protein</fullName>
    </submittedName>
</protein>
<dbReference type="SUPFAM" id="SSF53850">
    <property type="entry name" value="Periplasmic binding protein-like II"/>
    <property type="match status" value="1"/>
</dbReference>
<dbReference type="Gene3D" id="3.40.190.10">
    <property type="entry name" value="Periplasmic binding protein-like II"/>
    <property type="match status" value="1"/>
</dbReference>
<dbReference type="OrthoDB" id="9808332at2"/>
<dbReference type="Pfam" id="PF13416">
    <property type="entry name" value="SBP_bac_8"/>
    <property type="match status" value="1"/>
</dbReference>
<dbReference type="InterPro" id="IPR050490">
    <property type="entry name" value="Bact_solute-bd_prot1"/>
</dbReference>
<reference evidence="2 3" key="1">
    <citation type="submission" date="2018-10" db="EMBL/GenBank/DDBJ databases">
        <title>Phylogenomics of Brevibacillus.</title>
        <authorList>
            <person name="Dunlap C."/>
        </authorList>
    </citation>
    <scope>NUCLEOTIDE SEQUENCE [LARGE SCALE GENOMIC DNA]</scope>
    <source>
        <strain evidence="2 3">JCM 15716</strain>
    </source>
</reference>
<evidence type="ECO:0000313" key="3">
    <source>
        <dbReference type="Proteomes" id="UP000271031"/>
    </source>
</evidence>
<organism evidence="2 3">
    <name type="scientific">Brevibacillus fluminis</name>
    <dbReference type="NCBI Taxonomy" id="511487"/>
    <lineage>
        <taxon>Bacteria</taxon>
        <taxon>Bacillati</taxon>
        <taxon>Bacillota</taxon>
        <taxon>Bacilli</taxon>
        <taxon>Bacillales</taxon>
        <taxon>Paenibacillaceae</taxon>
        <taxon>Brevibacillus</taxon>
    </lineage>
</organism>
<accession>A0A3M8DWY1</accession>
<dbReference type="PANTHER" id="PTHR43649">
    <property type="entry name" value="ARABINOSE-BINDING PROTEIN-RELATED"/>
    <property type="match status" value="1"/>
</dbReference>
<proteinExistence type="predicted"/>
<sequence length="463" mass="50733">MKQQRKWLSAVVSLGLFAGLAACSSPATQQQQPAANGGADTGSQAAAPAKQTVTMLYWPGPESEAMQKVIDNYNQTKGSQDGVEVKMAPAPREGFWEKEAAMMSSDNKDIDVYFTASYKVGEQKSDLVPLDDKLGDQLKLFIGTTIDSLKNDGKTYGIPTDVSNHFMYYRKDLVEKLLADPAWQAKYKEISLKVVGKELAPKQPAEWNWDDFTATAAFFTQSLNPDSPTQYGTALQAKNLIYNVMIWDDVLYSFGGTWYTGDGRPNFDSPETRKALNVYANIMKNGISPAAASTFEYPETNQAFQTGKAAFILQWGAAYHELTDQAKSGQVFDKVGIAPIPGDKHATHVHALGVGINSHSDKQEAALKWLQYLATQDAMQTYAQNGGIPPVADVLNGMKDQRPEFPFIAEHVDKYGYVADTGSQVFPILEVLARHFSAVWAGQADADQAAKRAQDEVSKLIGK</sequence>
<dbReference type="RefSeq" id="WP_122916698.1">
    <property type="nucleotide sequence ID" value="NZ_RHHQ01000004.1"/>
</dbReference>
<keyword evidence="3" id="KW-1185">Reference proteome</keyword>
<comment type="caution">
    <text evidence="2">The sequence shown here is derived from an EMBL/GenBank/DDBJ whole genome shotgun (WGS) entry which is preliminary data.</text>
</comment>
<dbReference type="PANTHER" id="PTHR43649:SF12">
    <property type="entry name" value="DIACETYLCHITOBIOSE BINDING PROTEIN DASA"/>
    <property type="match status" value="1"/>
</dbReference>
<gene>
    <name evidence="2" type="ORF">EDM56_04620</name>
</gene>